<feature type="compositionally biased region" description="Polar residues" evidence="1">
    <location>
        <begin position="67"/>
        <end position="76"/>
    </location>
</feature>
<evidence type="ECO:0000313" key="3">
    <source>
        <dbReference type="EMBL" id="ODM96823.1"/>
    </source>
</evidence>
<feature type="compositionally biased region" description="Basic and acidic residues" evidence="1">
    <location>
        <begin position="28"/>
        <end position="44"/>
    </location>
</feature>
<feature type="compositionally biased region" description="Basic and acidic residues" evidence="1">
    <location>
        <begin position="52"/>
        <end position="66"/>
    </location>
</feature>
<feature type="signal peptide" evidence="2">
    <location>
        <begin position="1"/>
        <end position="24"/>
    </location>
</feature>
<dbReference type="OrthoDB" id="10527448at2759"/>
<evidence type="ECO:0000313" key="4">
    <source>
        <dbReference type="Proteomes" id="UP000094527"/>
    </source>
</evidence>
<feature type="region of interest" description="Disordered" evidence="1">
    <location>
        <begin position="24"/>
        <end position="76"/>
    </location>
</feature>
<feature type="chain" id="PRO_5008904570" description="Secreted protein" evidence="2">
    <location>
        <begin position="25"/>
        <end position="76"/>
    </location>
</feature>
<evidence type="ECO:0008006" key="5">
    <source>
        <dbReference type="Google" id="ProtNLM"/>
    </source>
</evidence>
<evidence type="ECO:0000256" key="1">
    <source>
        <dbReference type="SAM" id="MobiDB-lite"/>
    </source>
</evidence>
<sequence length="76" mass="8508">MKLYAVLLFVIVAVAAFMVRTSNGHPSRIRDYDSTPYEVPRELQSRGPTPGDDVRGANEIEHKSRDSLVNPQSFFG</sequence>
<protein>
    <recommendedName>
        <fullName evidence="5">Secreted protein</fullName>
    </recommendedName>
</protein>
<reference evidence="3 4" key="1">
    <citation type="journal article" date="2016" name="Genome Biol. Evol.">
        <title>Gene Family Evolution Reflects Adaptation to Soil Environmental Stressors in the Genome of the Collembolan Orchesella cincta.</title>
        <authorList>
            <person name="Faddeeva-Vakhrusheva A."/>
            <person name="Derks M.F."/>
            <person name="Anvar S.Y."/>
            <person name="Agamennone V."/>
            <person name="Suring W."/>
            <person name="Smit S."/>
            <person name="van Straalen N.M."/>
            <person name="Roelofs D."/>
        </authorList>
    </citation>
    <scope>NUCLEOTIDE SEQUENCE [LARGE SCALE GENOMIC DNA]</scope>
    <source>
        <tissue evidence="3">Mixed pool</tissue>
    </source>
</reference>
<dbReference type="EMBL" id="LJIJ01000500">
    <property type="protein sequence ID" value="ODM96823.1"/>
    <property type="molecule type" value="Genomic_DNA"/>
</dbReference>
<evidence type="ECO:0000256" key="2">
    <source>
        <dbReference type="SAM" id="SignalP"/>
    </source>
</evidence>
<dbReference type="AlphaFoldDB" id="A0A1D2MUV6"/>
<keyword evidence="2" id="KW-0732">Signal</keyword>
<proteinExistence type="predicted"/>
<accession>A0A1D2MUV6</accession>
<dbReference type="Proteomes" id="UP000094527">
    <property type="component" value="Unassembled WGS sequence"/>
</dbReference>
<gene>
    <name evidence="3" type="ORF">Ocin01_09863</name>
</gene>
<comment type="caution">
    <text evidence="3">The sequence shown here is derived from an EMBL/GenBank/DDBJ whole genome shotgun (WGS) entry which is preliminary data.</text>
</comment>
<name>A0A1D2MUV6_ORCCI</name>
<dbReference type="OMA" id="ETRPHEE"/>
<keyword evidence="4" id="KW-1185">Reference proteome</keyword>
<organism evidence="3 4">
    <name type="scientific">Orchesella cincta</name>
    <name type="common">Springtail</name>
    <name type="synonym">Podura cincta</name>
    <dbReference type="NCBI Taxonomy" id="48709"/>
    <lineage>
        <taxon>Eukaryota</taxon>
        <taxon>Metazoa</taxon>
        <taxon>Ecdysozoa</taxon>
        <taxon>Arthropoda</taxon>
        <taxon>Hexapoda</taxon>
        <taxon>Collembola</taxon>
        <taxon>Entomobryomorpha</taxon>
        <taxon>Entomobryoidea</taxon>
        <taxon>Orchesellidae</taxon>
        <taxon>Orchesellinae</taxon>
        <taxon>Orchesella</taxon>
    </lineage>
</organism>